<feature type="transmembrane region" description="Helical" evidence="12">
    <location>
        <begin position="312"/>
        <end position="333"/>
    </location>
</feature>
<dbReference type="Pfam" id="PF23259">
    <property type="entry name" value="CHX17_C"/>
    <property type="match status" value="1"/>
</dbReference>
<feature type="transmembrane region" description="Helical" evidence="12">
    <location>
        <begin position="286"/>
        <end position="305"/>
    </location>
</feature>
<accession>A0AAD8JM07</accession>
<name>A0AAD8JM07_TARER</name>
<feature type="region of interest" description="Disordered" evidence="11">
    <location>
        <begin position="852"/>
        <end position="872"/>
    </location>
</feature>
<dbReference type="Pfam" id="PF23256">
    <property type="entry name" value="CHX17_2nd"/>
    <property type="match status" value="1"/>
</dbReference>
<evidence type="ECO:0000256" key="2">
    <source>
        <dbReference type="ARBA" id="ARBA00022448"/>
    </source>
</evidence>
<dbReference type="InterPro" id="IPR038770">
    <property type="entry name" value="Na+/solute_symporter_sf"/>
</dbReference>
<feature type="region of interest" description="Disordered" evidence="11">
    <location>
        <begin position="787"/>
        <end position="819"/>
    </location>
</feature>
<dbReference type="InterPro" id="IPR057290">
    <property type="entry name" value="CHX17_C"/>
</dbReference>
<evidence type="ECO:0000256" key="8">
    <source>
        <dbReference type="ARBA" id="ARBA00023065"/>
    </source>
</evidence>
<dbReference type="GO" id="GO:0015297">
    <property type="term" value="F:antiporter activity"/>
    <property type="evidence" value="ECO:0007669"/>
    <property type="project" value="UniProtKB-KW"/>
</dbReference>
<evidence type="ECO:0000256" key="1">
    <source>
        <dbReference type="ARBA" id="ARBA00004141"/>
    </source>
</evidence>
<dbReference type="PANTHER" id="PTHR32468">
    <property type="entry name" value="CATION/H + ANTIPORTER"/>
    <property type="match status" value="1"/>
</dbReference>
<evidence type="ECO:0000313" key="16">
    <source>
        <dbReference type="EMBL" id="KAK1406955.1"/>
    </source>
</evidence>
<feature type="transmembrane region" description="Helical" evidence="12">
    <location>
        <begin position="403"/>
        <end position="425"/>
    </location>
</feature>
<feature type="domain" description="Cation/H(+) antiporter C-terminal" evidence="15">
    <location>
        <begin position="622"/>
        <end position="782"/>
    </location>
</feature>
<feature type="transmembrane region" description="Helical" evidence="12">
    <location>
        <begin position="33"/>
        <end position="51"/>
    </location>
</feature>
<feature type="transmembrane region" description="Helical" evidence="12">
    <location>
        <begin position="339"/>
        <end position="364"/>
    </location>
</feature>
<dbReference type="GO" id="GO:0006885">
    <property type="term" value="P:regulation of pH"/>
    <property type="evidence" value="ECO:0007669"/>
    <property type="project" value="UniProtKB-ARBA"/>
</dbReference>
<feature type="transmembrane region" description="Helical" evidence="12">
    <location>
        <begin position="58"/>
        <end position="75"/>
    </location>
</feature>
<dbReference type="InterPro" id="IPR057291">
    <property type="entry name" value="CHX17_2nd"/>
</dbReference>
<evidence type="ECO:0008006" key="18">
    <source>
        <dbReference type="Google" id="ProtNLM"/>
    </source>
</evidence>
<dbReference type="GO" id="GO:0016020">
    <property type="term" value="C:membrane"/>
    <property type="evidence" value="ECO:0007669"/>
    <property type="project" value="UniProtKB-SubCell"/>
</dbReference>
<dbReference type="Gene3D" id="3.40.50.12370">
    <property type="match status" value="1"/>
</dbReference>
<protein>
    <recommendedName>
        <fullName evidence="18">Cation/H(+) antiporter 15</fullName>
    </recommendedName>
</protein>
<dbReference type="InterPro" id="IPR006153">
    <property type="entry name" value="Cation/H_exchanger_TM"/>
</dbReference>
<evidence type="ECO:0000256" key="12">
    <source>
        <dbReference type="SAM" id="Phobius"/>
    </source>
</evidence>
<feature type="transmembrane region" description="Helical" evidence="12">
    <location>
        <begin position="191"/>
        <end position="213"/>
    </location>
</feature>
<dbReference type="AlphaFoldDB" id="A0AAD8JM07"/>
<dbReference type="FunFam" id="1.20.1530.20:FF:000003">
    <property type="entry name" value="Cation/H(+) antiporter 15"/>
    <property type="match status" value="1"/>
</dbReference>
<feature type="transmembrane region" description="Helical" evidence="12">
    <location>
        <begin position="7"/>
        <end position="27"/>
    </location>
</feature>
<evidence type="ECO:0000256" key="10">
    <source>
        <dbReference type="ARBA" id="ARBA00038341"/>
    </source>
</evidence>
<proteinExistence type="inferred from homology"/>
<dbReference type="PANTHER" id="PTHR32468:SF26">
    <property type="entry name" value="CATION_H(+) ANTIPORTER 15"/>
    <property type="match status" value="1"/>
</dbReference>
<feature type="transmembrane region" description="Helical" evidence="12">
    <location>
        <begin position="225"/>
        <end position="249"/>
    </location>
</feature>
<keyword evidence="8" id="KW-0406">Ion transport</keyword>
<feature type="transmembrane region" description="Helical" evidence="12">
    <location>
        <begin position="261"/>
        <end position="280"/>
    </location>
</feature>
<feature type="domain" description="Cation/H+ exchanger transmembrane" evidence="13">
    <location>
        <begin position="41"/>
        <end position="422"/>
    </location>
</feature>
<dbReference type="InterPro" id="IPR050794">
    <property type="entry name" value="CPA2_transporter"/>
</dbReference>
<keyword evidence="6" id="KW-0630">Potassium</keyword>
<feature type="domain" description="Cation/H(+) antiporter central" evidence="14">
    <location>
        <begin position="478"/>
        <end position="614"/>
    </location>
</feature>
<keyword evidence="4" id="KW-0633">Potassium transport</keyword>
<evidence type="ECO:0000256" key="4">
    <source>
        <dbReference type="ARBA" id="ARBA00022538"/>
    </source>
</evidence>
<evidence type="ECO:0000256" key="11">
    <source>
        <dbReference type="SAM" id="MobiDB-lite"/>
    </source>
</evidence>
<evidence type="ECO:0000259" key="14">
    <source>
        <dbReference type="Pfam" id="PF23256"/>
    </source>
</evidence>
<reference evidence="16" key="1">
    <citation type="journal article" date="2023" name="bioRxiv">
        <title>Improved chromosome-level genome assembly for marigold (Tagetes erecta).</title>
        <authorList>
            <person name="Jiang F."/>
            <person name="Yuan L."/>
            <person name="Wang S."/>
            <person name="Wang H."/>
            <person name="Xu D."/>
            <person name="Wang A."/>
            <person name="Fan W."/>
        </authorList>
    </citation>
    <scope>NUCLEOTIDE SEQUENCE</scope>
    <source>
        <strain evidence="16">WSJ</strain>
        <tissue evidence="16">Leaf</tissue>
    </source>
</reference>
<comment type="subcellular location">
    <subcellularLocation>
        <location evidence="1">Membrane</location>
        <topology evidence="1">Multi-pass membrane protein</topology>
    </subcellularLocation>
</comment>
<dbReference type="Proteomes" id="UP001229421">
    <property type="component" value="Unassembled WGS sequence"/>
</dbReference>
<evidence type="ECO:0000259" key="13">
    <source>
        <dbReference type="Pfam" id="PF00999"/>
    </source>
</evidence>
<evidence type="ECO:0000259" key="15">
    <source>
        <dbReference type="Pfam" id="PF23259"/>
    </source>
</evidence>
<keyword evidence="7 12" id="KW-1133">Transmembrane helix</keyword>
<dbReference type="GO" id="GO:0006813">
    <property type="term" value="P:potassium ion transport"/>
    <property type="evidence" value="ECO:0007669"/>
    <property type="project" value="UniProtKB-KW"/>
</dbReference>
<feature type="compositionally biased region" description="Polar residues" evidence="11">
    <location>
        <begin position="860"/>
        <end position="872"/>
    </location>
</feature>
<feature type="transmembrane region" description="Helical" evidence="12">
    <location>
        <begin position="95"/>
        <end position="117"/>
    </location>
</feature>
<organism evidence="16 17">
    <name type="scientific">Tagetes erecta</name>
    <name type="common">African marigold</name>
    <dbReference type="NCBI Taxonomy" id="13708"/>
    <lineage>
        <taxon>Eukaryota</taxon>
        <taxon>Viridiplantae</taxon>
        <taxon>Streptophyta</taxon>
        <taxon>Embryophyta</taxon>
        <taxon>Tracheophyta</taxon>
        <taxon>Spermatophyta</taxon>
        <taxon>Magnoliopsida</taxon>
        <taxon>eudicotyledons</taxon>
        <taxon>Gunneridae</taxon>
        <taxon>Pentapetalae</taxon>
        <taxon>asterids</taxon>
        <taxon>campanulids</taxon>
        <taxon>Asterales</taxon>
        <taxon>Asteraceae</taxon>
        <taxon>Asteroideae</taxon>
        <taxon>Heliantheae alliance</taxon>
        <taxon>Tageteae</taxon>
        <taxon>Tagetes</taxon>
    </lineage>
</organism>
<comment type="caution">
    <text evidence="16">The sequence shown here is derived from an EMBL/GenBank/DDBJ whole genome shotgun (WGS) entry which is preliminary data.</text>
</comment>
<dbReference type="GO" id="GO:1902600">
    <property type="term" value="P:proton transmembrane transport"/>
    <property type="evidence" value="ECO:0007669"/>
    <property type="project" value="InterPro"/>
</dbReference>
<sequence length="872" mass="95165">MRIMVMLYYVFILVFLFKLGFAFGVLYAIVGCYVTYLILVVLTTRILVFLLKPFRQPRVISEILGGVILGPSVLGRSDTFTNAVFPLNSVTVLETMANIGLLYFLFLVGVEMDIAVIRHTGRKAIFIAFAGMILPFLMGISFSFLLHERTQGVKQGTFILFLGVALSVTAFPVLARILAELKLLNTEIGRIAMSSALINDMCAWVLLALAIALAENENVDISTLWVVLSCGGFIMFCVYVVRPLVSWIIQKTPEGEPVSDFYISVILTGVMVSGFITDALGTHSVFGAFIFGLVIPNGPLGVTLIERLEDFVSGIFLPLFFAISGLKTSIGVIDGADTWGILALVIVLACAGKVAGTLLVALLYQIPFYDGVTLGFLMNTKGLVEMIVLNVGKDQKVLDDKSFAIMVVVALVMTAVITPAVTIIYKPARRFAPYKGRTILKSKPDSELRTLVCIHTPKNVPTIINLLEASNPTSMSPLSIYVLHLVELTGRASAMLIVHNSRRSGRPAANRTQAQSDHIINAFETFEQHATYVSVQPLTAISPYPTMHEDICSVAEDKRVAFIILPFHKQQTVDGGMEATNPAYRVINQNVLANAPCSVGILVDRGLSASTRIAGNEVGHHIAVVFIGGPDDREALAYAWRMSTHPGNTLTVLRFLDGTDNTNPPPSTSDPGVLTVVTDSKRDKQQDDEFINKFKTKIANDESISYNERVVRNAEETVAVIRSVDMEHDLFIVGRGQGTVSPLTAGLTEWSECPELGAIGDLLASSDYAMAVSVLVIQHYAGSEMEDFAASPDSPKNHNETFQRSSPIPSPRGRVLPPPISVTVPGWNWTRMYPMGQELACARSNHLNTQVYPKHKTKKNPSNLSHSPATQN</sequence>
<evidence type="ECO:0000256" key="7">
    <source>
        <dbReference type="ARBA" id="ARBA00022989"/>
    </source>
</evidence>
<evidence type="ECO:0000256" key="3">
    <source>
        <dbReference type="ARBA" id="ARBA00022449"/>
    </source>
</evidence>
<evidence type="ECO:0000313" key="17">
    <source>
        <dbReference type="Proteomes" id="UP001229421"/>
    </source>
</evidence>
<dbReference type="Gene3D" id="1.20.1530.20">
    <property type="match status" value="1"/>
</dbReference>
<evidence type="ECO:0000256" key="9">
    <source>
        <dbReference type="ARBA" id="ARBA00023136"/>
    </source>
</evidence>
<keyword evidence="3" id="KW-0050">Antiport</keyword>
<evidence type="ECO:0000256" key="5">
    <source>
        <dbReference type="ARBA" id="ARBA00022692"/>
    </source>
</evidence>
<dbReference type="EMBL" id="JAUHHV010000011">
    <property type="protein sequence ID" value="KAK1406955.1"/>
    <property type="molecule type" value="Genomic_DNA"/>
</dbReference>
<dbReference type="GO" id="GO:0012505">
    <property type="term" value="C:endomembrane system"/>
    <property type="evidence" value="ECO:0007669"/>
    <property type="project" value="TreeGrafter"/>
</dbReference>
<evidence type="ECO:0000256" key="6">
    <source>
        <dbReference type="ARBA" id="ARBA00022958"/>
    </source>
</evidence>
<gene>
    <name evidence="16" type="ORF">QVD17_38565</name>
</gene>
<feature type="transmembrane region" description="Helical" evidence="12">
    <location>
        <begin position="158"/>
        <end position="179"/>
    </location>
</feature>
<feature type="transmembrane region" description="Helical" evidence="12">
    <location>
        <begin position="124"/>
        <end position="146"/>
    </location>
</feature>
<keyword evidence="9 12" id="KW-0472">Membrane</keyword>
<keyword evidence="17" id="KW-1185">Reference proteome</keyword>
<keyword evidence="5 12" id="KW-0812">Transmembrane</keyword>
<dbReference type="Pfam" id="PF00999">
    <property type="entry name" value="Na_H_Exchanger"/>
    <property type="match status" value="1"/>
</dbReference>
<dbReference type="PROSITE" id="PS51257">
    <property type="entry name" value="PROKAR_LIPOPROTEIN"/>
    <property type="match status" value="1"/>
</dbReference>
<comment type="similarity">
    <text evidence="10">Belongs to the monovalent cation:proton antiporter 2 (CPA2) transporter (TC 2.A.37) family. CHX (TC 2.A.37.4) subfamily.</text>
</comment>
<keyword evidence="2" id="KW-0813">Transport</keyword>